<evidence type="ECO:0000256" key="4">
    <source>
        <dbReference type="ARBA" id="ARBA00022723"/>
    </source>
</evidence>
<accession>A0A0F9DP77</accession>
<dbReference type="CDD" id="cd00672">
    <property type="entry name" value="CysRS_core"/>
    <property type="match status" value="1"/>
</dbReference>
<feature type="region of interest" description="Disordered" evidence="11">
    <location>
        <begin position="1"/>
        <end position="34"/>
    </location>
</feature>
<proteinExistence type="predicted"/>
<dbReference type="PRINTS" id="PR00983">
    <property type="entry name" value="TRNASYNTHCYS"/>
</dbReference>
<evidence type="ECO:0000256" key="1">
    <source>
        <dbReference type="ARBA" id="ARBA00001947"/>
    </source>
</evidence>
<dbReference type="InterPro" id="IPR024909">
    <property type="entry name" value="Cys-tRNA/MSH_ligase"/>
</dbReference>
<dbReference type="GO" id="GO:0006423">
    <property type="term" value="P:cysteinyl-tRNA aminoacylation"/>
    <property type="evidence" value="ECO:0007669"/>
    <property type="project" value="InterPro"/>
</dbReference>
<comment type="caution">
    <text evidence="13">The sequence shown here is derived from an EMBL/GenBank/DDBJ whole genome shotgun (WGS) entry which is preliminary data.</text>
</comment>
<keyword evidence="5" id="KW-0547">Nucleotide-binding</keyword>
<keyword evidence="3" id="KW-0436">Ligase</keyword>
<evidence type="ECO:0000256" key="10">
    <source>
        <dbReference type="ARBA" id="ARBA00031499"/>
    </source>
</evidence>
<dbReference type="SUPFAM" id="SSF52374">
    <property type="entry name" value="Nucleotidylyl transferase"/>
    <property type="match status" value="1"/>
</dbReference>
<dbReference type="InterPro" id="IPR015803">
    <property type="entry name" value="Cys-tRNA-ligase"/>
</dbReference>
<evidence type="ECO:0000256" key="6">
    <source>
        <dbReference type="ARBA" id="ARBA00022833"/>
    </source>
</evidence>
<evidence type="ECO:0000256" key="2">
    <source>
        <dbReference type="ARBA" id="ARBA00012832"/>
    </source>
</evidence>
<dbReference type="EC" id="6.1.1.16" evidence="2"/>
<comment type="cofactor">
    <cofactor evidence="1">
        <name>Zn(2+)</name>
        <dbReference type="ChEBI" id="CHEBI:29105"/>
    </cofactor>
</comment>
<dbReference type="GO" id="GO:0005829">
    <property type="term" value="C:cytosol"/>
    <property type="evidence" value="ECO:0007669"/>
    <property type="project" value="TreeGrafter"/>
</dbReference>
<dbReference type="GO" id="GO:0005524">
    <property type="term" value="F:ATP binding"/>
    <property type="evidence" value="ECO:0007669"/>
    <property type="project" value="UniProtKB-KW"/>
</dbReference>
<evidence type="ECO:0000256" key="11">
    <source>
        <dbReference type="SAM" id="MobiDB-lite"/>
    </source>
</evidence>
<feature type="non-terminal residue" evidence="13">
    <location>
        <position position="343"/>
    </location>
</feature>
<dbReference type="InterPro" id="IPR032678">
    <property type="entry name" value="tRNA-synt_1_cat_dom"/>
</dbReference>
<evidence type="ECO:0000256" key="9">
    <source>
        <dbReference type="ARBA" id="ARBA00023146"/>
    </source>
</evidence>
<feature type="compositionally biased region" description="Low complexity" evidence="11">
    <location>
        <begin position="1"/>
        <end position="12"/>
    </location>
</feature>
<reference evidence="13" key="1">
    <citation type="journal article" date="2015" name="Nature">
        <title>Complex archaea that bridge the gap between prokaryotes and eukaryotes.</title>
        <authorList>
            <person name="Spang A."/>
            <person name="Saw J.H."/>
            <person name="Jorgensen S.L."/>
            <person name="Zaremba-Niedzwiedzka K."/>
            <person name="Martijn J."/>
            <person name="Lind A.E."/>
            <person name="van Eijk R."/>
            <person name="Schleper C."/>
            <person name="Guy L."/>
            <person name="Ettema T.J."/>
        </authorList>
    </citation>
    <scope>NUCLEOTIDE SEQUENCE</scope>
</reference>
<dbReference type="PANTHER" id="PTHR10890">
    <property type="entry name" value="CYSTEINYL-TRNA SYNTHETASE"/>
    <property type="match status" value="1"/>
</dbReference>
<evidence type="ECO:0000256" key="5">
    <source>
        <dbReference type="ARBA" id="ARBA00022741"/>
    </source>
</evidence>
<protein>
    <recommendedName>
        <fullName evidence="2">cysteine--tRNA ligase</fullName>
        <ecNumber evidence="2">6.1.1.16</ecNumber>
    </recommendedName>
    <alternativeName>
        <fullName evidence="10">Cysteinyl-tRNA synthetase</fullName>
    </alternativeName>
</protein>
<name>A0A0F9DP77_9ZZZZ</name>
<dbReference type="GO" id="GO:0004817">
    <property type="term" value="F:cysteine-tRNA ligase activity"/>
    <property type="evidence" value="ECO:0007669"/>
    <property type="project" value="UniProtKB-EC"/>
</dbReference>
<keyword evidence="9" id="KW-0030">Aminoacyl-tRNA synthetase</keyword>
<dbReference type="AlphaFoldDB" id="A0A0F9DP77"/>
<keyword evidence="8" id="KW-0648">Protein biosynthesis</keyword>
<dbReference type="Gene3D" id="3.40.50.620">
    <property type="entry name" value="HUPs"/>
    <property type="match status" value="1"/>
</dbReference>
<dbReference type="InterPro" id="IPR014729">
    <property type="entry name" value="Rossmann-like_a/b/a_fold"/>
</dbReference>
<dbReference type="PANTHER" id="PTHR10890:SF3">
    <property type="entry name" value="CYSTEINE--TRNA LIGASE, CYTOPLASMIC"/>
    <property type="match status" value="1"/>
</dbReference>
<evidence type="ECO:0000256" key="3">
    <source>
        <dbReference type="ARBA" id="ARBA00022598"/>
    </source>
</evidence>
<evidence type="ECO:0000256" key="8">
    <source>
        <dbReference type="ARBA" id="ARBA00022917"/>
    </source>
</evidence>
<keyword evidence="4" id="KW-0479">Metal-binding</keyword>
<gene>
    <name evidence="13" type="ORF">LCGC14_2253710</name>
</gene>
<dbReference type="Pfam" id="PF01406">
    <property type="entry name" value="tRNA-synt_1e"/>
    <property type="match status" value="1"/>
</dbReference>
<sequence>MAESSASGGRAASTRKPRPDASTRGRSSAPSLYNTLTRRREAFSPLEPGRVKMYTCGPTVYRYAHIGNLRAYLAADWLRRLLEASGYRVTHVKNITDVGHMRQEMLERGEDKVIAAALAEGKTPAEIARFYTEAFMKDERDLNILPAHAFPHATETVGEMVAMTQTLVDKGFAYESGGNVYFAVDSFPGYGKLSGQVSAGLEEGVRVEVDPLKREQRDFTLWKAAEPGRQLTWPSPWGDGFPGWHIECSAMVAKHLGPRIDIHTGGVDNIFPHHEDEIAQSEAALGHRHVNYWVHGQHLLVDGVKMAKSSGNTYPLADLKSRGFEPLAFRYVCATAHYRARIN</sequence>
<dbReference type="GO" id="GO:0046872">
    <property type="term" value="F:metal ion binding"/>
    <property type="evidence" value="ECO:0007669"/>
    <property type="project" value="UniProtKB-KW"/>
</dbReference>
<organism evidence="13">
    <name type="scientific">marine sediment metagenome</name>
    <dbReference type="NCBI Taxonomy" id="412755"/>
    <lineage>
        <taxon>unclassified sequences</taxon>
        <taxon>metagenomes</taxon>
        <taxon>ecological metagenomes</taxon>
    </lineage>
</organism>
<dbReference type="NCBIfam" id="TIGR00435">
    <property type="entry name" value="cysS"/>
    <property type="match status" value="1"/>
</dbReference>
<evidence type="ECO:0000259" key="12">
    <source>
        <dbReference type="Pfam" id="PF01406"/>
    </source>
</evidence>
<evidence type="ECO:0000313" key="13">
    <source>
        <dbReference type="EMBL" id="KKL55606.1"/>
    </source>
</evidence>
<evidence type="ECO:0000256" key="7">
    <source>
        <dbReference type="ARBA" id="ARBA00022840"/>
    </source>
</evidence>
<feature type="domain" description="tRNA synthetases class I catalytic" evidence="12">
    <location>
        <begin position="43"/>
        <end position="343"/>
    </location>
</feature>
<feature type="compositionally biased region" description="Polar residues" evidence="11">
    <location>
        <begin position="24"/>
        <end position="34"/>
    </location>
</feature>
<keyword evidence="6" id="KW-0862">Zinc</keyword>
<keyword evidence="7" id="KW-0067">ATP-binding</keyword>
<dbReference type="EMBL" id="LAZR01030781">
    <property type="protein sequence ID" value="KKL55606.1"/>
    <property type="molecule type" value="Genomic_DNA"/>
</dbReference>